<feature type="domain" description="AB hydrolase-1" evidence="1">
    <location>
        <begin position="46"/>
        <end position="170"/>
    </location>
</feature>
<dbReference type="Proteomes" id="UP001287445">
    <property type="component" value="Unassembled WGS sequence"/>
</dbReference>
<evidence type="ECO:0000313" key="3">
    <source>
        <dbReference type="Proteomes" id="UP001287445"/>
    </source>
</evidence>
<name>A0AAJ2QZE0_DELAC</name>
<gene>
    <name evidence="2" type="ORF">SGN30_05420</name>
</gene>
<dbReference type="GO" id="GO:0016020">
    <property type="term" value="C:membrane"/>
    <property type="evidence" value="ECO:0007669"/>
    <property type="project" value="TreeGrafter"/>
</dbReference>
<evidence type="ECO:0000313" key="2">
    <source>
        <dbReference type="EMBL" id="MDX4952854.1"/>
    </source>
</evidence>
<protein>
    <submittedName>
        <fullName evidence="2">Alpha/beta hydrolase</fullName>
    </submittedName>
</protein>
<dbReference type="InterPro" id="IPR050266">
    <property type="entry name" value="AB_hydrolase_sf"/>
</dbReference>
<reference evidence="2" key="1">
    <citation type="submission" date="2023-11" db="EMBL/GenBank/DDBJ databases">
        <title>Identification and selenium tolerance of Delftia acidovorans R3-25.</title>
        <authorList>
            <person name="Zhang S."/>
            <person name="Liu Y."/>
            <person name="Guo Y."/>
        </authorList>
    </citation>
    <scope>NUCLEOTIDE SEQUENCE</scope>
    <source>
        <strain evidence="2">R3-25</strain>
    </source>
</reference>
<proteinExistence type="predicted"/>
<dbReference type="InterPro" id="IPR029058">
    <property type="entry name" value="AB_hydrolase_fold"/>
</dbReference>
<keyword evidence="2" id="KW-0378">Hydrolase</keyword>
<dbReference type="GO" id="GO:0016787">
    <property type="term" value="F:hydrolase activity"/>
    <property type="evidence" value="ECO:0007669"/>
    <property type="project" value="UniProtKB-KW"/>
</dbReference>
<dbReference type="Gene3D" id="3.40.50.1820">
    <property type="entry name" value="alpha/beta hydrolase"/>
    <property type="match status" value="1"/>
</dbReference>
<dbReference type="InterPro" id="IPR000073">
    <property type="entry name" value="AB_hydrolase_1"/>
</dbReference>
<dbReference type="RefSeq" id="WP_065346102.1">
    <property type="nucleotide sequence ID" value="NZ_CAGKLB010000018.1"/>
</dbReference>
<dbReference type="AlphaFoldDB" id="A0AAJ2QZE0"/>
<dbReference type="PANTHER" id="PTHR43798">
    <property type="entry name" value="MONOACYLGLYCEROL LIPASE"/>
    <property type="match status" value="1"/>
</dbReference>
<accession>A0AAJ2QZE0</accession>
<comment type="caution">
    <text evidence="2">The sequence shown here is derived from an EMBL/GenBank/DDBJ whole genome shotgun (WGS) entry which is preliminary data.</text>
</comment>
<sequence length="275" mass="29930">MPSSCMTDIPASLNEIRIPTPQGSIYVRRWQAPAAGEGEQGPARAPIVLLHDSLGSVALWRDFPQQLAEATRRDVLAYDRLGFGQSDPYPGTLGPGFVAREAETVFPAVHQGLGLGDFIVLGHSVGGGMAAMVAARYGAQCKAVVTESAQAFVEDRTLQGIRAAQQDFARPGQLARLEKYHGDKAAWVLSAWVDTWLSPPFADYRLDEALERVRCPVLAIHGELDEFGSLVHPERIRDRASGPVEVEIVAGGGHVPHREQPERIAQRIARFLARV</sequence>
<dbReference type="Pfam" id="PF00561">
    <property type="entry name" value="Abhydrolase_1"/>
    <property type="match status" value="1"/>
</dbReference>
<organism evidence="2 3">
    <name type="scientific">Delftia acidovorans</name>
    <name type="common">Pseudomonas acidovorans</name>
    <name type="synonym">Comamonas acidovorans</name>
    <dbReference type="NCBI Taxonomy" id="80866"/>
    <lineage>
        <taxon>Bacteria</taxon>
        <taxon>Pseudomonadati</taxon>
        <taxon>Pseudomonadota</taxon>
        <taxon>Betaproteobacteria</taxon>
        <taxon>Burkholderiales</taxon>
        <taxon>Comamonadaceae</taxon>
        <taxon>Delftia</taxon>
    </lineage>
</organism>
<dbReference type="SUPFAM" id="SSF53474">
    <property type="entry name" value="alpha/beta-Hydrolases"/>
    <property type="match status" value="1"/>
</dbReference>
<dbReference type="PANTHER" id="PTHR43798:SF33">
    <property type="entry name" value="HYDROLASE, PUTATIVE (AFU_ORTHOLOGUE AFUA_2G14860)-RELATED"/>
    <property type="match status" value="1"/>
</dbReference>
<evidence type="ECO:0000259" key="1">
    <source>
        <dbReference type="Pfam" id="PF00561"/>
    </source>
</evidence>
<dbReference type="EMBL" id="JAWWMZ010000002">
    <property type="protein sequence ID" value="MDX4952854.1"/>
    <property type="molecule type" value="Genomic_DNA"/>
</dbReference>